<dbReference type="AlphaFoldDB" id="A0A0M9DH38"/>
<dbReference type="InterPro" id="IPR012337">
    <property type="entry name" value="RNaseH-like_sf"/>
</dbReference>
<dbReference type="FunFam" id="1.10.10.650:FF:000001">
    <property type="entry name" value="S1 RNA-binding domain 1"/>
    <property type="match status" value="1"/>
</dbReference>
<evidence type="ECO:0000259" key="1">
    <source>
        <dbReference type="PROSITE" id="PS50126"/>
    </source>
</evidence>
<dbReference type="EMBL" id="LGCI01000011">
    <property type="protein sequence ID" value="KOY80473.1"/>
    <property type="molecule type" value="Genomic_DNA"/>
</dbReference>
<dbReference type="GO" id="GO:0006139">
    <property type="term" value="P:nucleobase-containing compound metabolic process"/>
    <property type="evidence" value="ECO:0007669"/>
    <property type="project" value="InterPro"/>
</dbReference>
<dbReference type="FunFam" id="3.30.420.140:FF:000001">
    <property type="entry name" value="RNA-binding transcriptional accessory protein"/>
    <property type="match status" value="1"/>
</dbReference>
<dbReference type="FunFam" id="1.10.150.310:FF:000001">
    <property type="entry name" value="RNA-binding transcriptional accessory protein"/>
    <property type="match status" value="1"/>
</dbReference>
<dbReference type="PROSITE" id="PS50126">
    <property type="entry name" value="S1"/>
    <property type="match status" value="1"/>
</dbReference>
<dbReference type="RefSeq" id="WP_053996973.1">
    <property type="nucleotide sequence ID" value="NZ_CP065643.1"/>
</dbReference>
<dbReference type="Pfam" id="PF16921">
    <property type="entry name" value="Tex_YqgF"/>
    <property type="match status" value="1"/>
</dbReference>
<dbReference type="InterPro" id="IPR023323">
    <property type="entry name" value="Tex-like_dom_sf"/>
</dbReference>
<dbReference type="SUPFAM" id="SSF53098">
    <property type="entry name" value="Ribonuclease H-like"/>
    <property type="match status" value="1"/>
</dbReference>
<gene>
    <name evidence="2" type="ORF">ADM90_21845</name>
</gene>
<dbReference type="STRING" id="33935.ADM90_21845"/>
<sequence>MEHKQVLQLIAKDVVIKTGQADAVIKLLEEGNTVPFIARYRKEVTGSLDEVQIKAVEDRYHYIQQLEQRKEEVIRLIQEQDKLTSELEQAILAATVLQRVEDLYRPYKQKRRTKATIAKEKGLEPLADLLVAYSNDSLEQLAADFVDHDKVANLDDALAGARDILAERFADDATIREKIRAYSWKDGMLVTNVKNAEIDEKNVFEMYYEYEEPVNRIVPHRILAINRGEKEEILKVSIHVPIDRVLMIMWKEWIPATGSSPAIAEVKLAIEDSYKRLIQPSIERELRNELTEKAEAQAIHIFSENLRNLLLQPPMKGKYVLGVDPAYRTGCKLAVVDETGKMLEVTAIYPHPPKPDVAKSKAIVKGILAKYPISIIAIGNGTASRETEQFIADVLNELSTDVAYVIVNEAGASVYSASDIARTEFPDLQVEQRSAVSIARRLQDPLSELVKIEPKAVGVGQYQHDVSQKKLNESLTFIVETAVNQVGVDVNTASSSLLQYVSGLSKTVAENIVKTREENGQFTTRAQLKKIPRLGAKTYEQAIGFLRVPEAKNPFDATGIHPESYNLAEQILAEAQIDKKELGTQKAEDAIAALNIQKLSDVLGVGVVTIQDIVDTLMKPSRDPRDAFPQPLLKTDVLKMEDLKVGMELQGTVRNVVDFGAFVDIGVKQDGLVHISKLQNKRIKHPLEVVALGDIVTVWVEQIDVTKGRISLTMLPPKNQALV</sequence>
<dbReference type="InterPro" id="IPR006641">
    <property type="entry name" value="YqgF/RNaseH-like_dom"/>
</dbReference>
<keyword evidence="3" id="KW-1185">Reference proteome</keyword>
<dbReference type="SUPFAM" id="SSF47781">
    <property type="entry name" value="RuvA domain 2-like"/>
    <property type="match status" value="2"/>
</dbReference>
<dbReference type="Gene3D" id="2.40.50.140">
    <property type="entry name" value="Nucleic acid-binding proteins"/>
    <property type="match status" value="1"/>
</dbReference>
<dbReference type="Gene3D" id="1.10.3500.10">
    <property type="entry name" value="Tex N-terminal region-like"/>
    <property type="match status" value="1"/>
</dbReference>
<dbReference type="CDD" id="cd05685">
    <property type="entry name" value="S1_Tex"/>
    <property type="match status" value="1"/>
</dbReference>
<dbReference type="SUPFAM" id="SSF50249">
    <property type="entry name" value="Nucleic acid-binding proteins"/>
    <property type="match status" value="1"/>
</dbReference>
<evidence type="ECO:0000313" key="3">
    <source>
        <dbReference type="Proteomes" id="UP000037977"/>
    </source>
</evidence>
<dbReference type="FunFam" id="2.40.50.140:FF:000051">
    <property type="entry name" value="RNA-binding transcriptional accessory protein"/>
    <property type="match status" value="1"/>
</dbReference>
<proteinExistence type="predicted"/>
<dbReference type="Pfam" id="PF12836">
    <property type="entry name" value="HHH_3"/>
    <property type="match status" value="1"/>
</dbReference>
<dbReference type="InterPro" id="IPR003029">
    <property type="entry name" value="S1_domain"/>
</dbReference>
<evidence type="ECO:0000313" key="2">
    <source>
        <dbReference type="EMBL" id="KOY80473.1"/>
    </source>
</evidence>
<reference evidence="2 3" key="1">
    <citation type="submission" date="2015-07" db="EMBL/GenBank/DDBJ databases">
        <title>Genome sequencing project for genomic taxonomy and phylogenomics of Bacillus-like bacteria.</title>
        <authorList>
            <person name="Liu B."/>
            <person name="Wang J."/>
            <person name="Zhu Y."/>
            <person name="Liu G."/>
            <person name="Chen Q."/>
            <person name="Chen Z."/>
            <person name="Che J."/>
            <person name="Ge C."/>
            <person name="Shi H."/>
            <person name="Pan Z."/>
            <person name="Liu X."/>
        </authorList>
    </citation>
    <scope>NUCLEOTIDE SEQUENCE [LARGE SCALE GENOMIC DNA]</scope>
    <source>
        <strain evidence="2 3">DSM 54</strain>
    </source>
</reference>
<dbReference type="InterPro" id="IPR012340">
    <property type="entry name" value="NA-bd_OB-fold"/>
</dbReference>
<accession>A0A0M9DH38</accession>
<dbReference type="Proteomes" id="UP000037977">
    <property type="component" value="Unassembled WGS sequence"/>
</dbReference>
<dbReference type="Gene3D" id="1.10.10.650">
    <property type="entry name" value="RuvA domain 2-like"/>
    <property type="match status" value="1"/>
</dbReference>
<dbReference type="PANTHER" id="PTHR10724:SF10">
    <property type="entry name" value="S1 RNA-BINDING DOMAIN-CONTAINING PROTEIN 1"/>
    <property type="match status" value="1"/>
</dbReference>
<dbReference type="InterPro" id="IPR018974">
    <property type="entry name" value="Tex-like_N"/>
</dbReference>
<dbReference type="PATRIC" id="fig|33935.3.peg.4618"/>
<dbReference type="Pfam" id="PF09371">
    <property type="entry name" value="Tex_N"/>
    <property type="match status" value="1"/>
</dbReference>
<protein>
    <recommendedName>
        <fullName evidence="1">S1 motif domain-containing protein</fullName>
    </recommendedName>
</protein>
<organism evidence="2 3">
    <name type="scientific">Lysinibacillus macroides</name>
    <dbReference type="NCBI Taxonomy" id="33935"/>
    <lineage>
        <taxon>Bacteria</taxon>
        <taxon>Bacillati</taxon>
        <taxon>Bacillota</taxon>
        <taxon>Bacilli</taxon>
        <taxon>Bacillales</taxon>
        <taxon>Bacillaceae</taxon>
        <taxon>Lysinibacillus</taxon>
    </lineage>
</organism>
<dbReference type="GO" id="GO:0003729">
    <property type="term" value="F:mRNA binding"/>
    <property type="evidence" value="ECO:0007669"/>
    <property type="project" value="UniProtKB-ARBA"/>
</dbReference>
<dbReference type="Gene3D" id="3.30.420.140">
    <property type="entry name" value="YqgF/RNase H-like domain"/>
    <property type="match status" value="1"/>
</dbReference>
<dbReference type="InterPro" id="IPR050437">
    <property type="entry name" value="Ribos_protein_bS1-like"/>
</dbReference>
<dbReference type="SUPFAM" id="SSF158832">
    <property type="entry name" value="Tex N-terminal region-like"/>
    <property type="match status" value="1"/>
</dbReference>
<feature type="domain" description="S1 motif" evidence="1">
    <location>
        <begin position="646"/>
        <end position="715"/>
    </location>
</feature>
<dbReference type="PANTHER" id="PTHR10724">
    <property type="entry name" value="30S RIBOSOMAL PROTEIN S1"/>
    <property type="match status" value="1"/>
</dbReference>
<dbReference type="Pfam" id="PF22706">
    <property type="entry name" value="Tex_central_region"/>
    <property type="match status" value="1"/>
</dbReference>
<comment type="caution">
    <text evidence="2">The sequence shown here is derived from an EMBL/GenBank/DDBJ whole genome shotgun (WGS) entry which is preliminary data.</text>
</comment>
<dbReference type="SMART" id="SM00316">
    <property type="entry name" value="S1"/>
    <property type="match status" value="1"/>
</dbReference>
<dbReference type="GO" id="GO:0003735">
    <property type="term" value="F:structural constituent of ribosome"/>
    <property type="evidence" value="ECO:0007669"/>
    <property type="project" value="TreeGrafter"/>
</dbReference>
<dbReference type="Pfam" id="PF17674">
    <property type="entry name" value="HHH_9"/>
    <property type="match status" value="1"/>
</dbReference>
<dbReference type="GO" id="GO:0006412">
    <property type="term" value="P:translation"/>
    <property type="evidence" value="ECO:0007669"/>
    <property type="project" value="TreeGrafter"/>
</dbReference>
<dbReference type="Pfam" id="PF00575">
    <property type="entry name" value="S1"/>
    <property type="match status" value="1"/>
</dbReference>
<dbReference type="InterPro" id="IPR041692">
    <property type="entry name" value="HHH_9"/>
</dbReference>
<dbReference type="OrthoDB" id="9804714at2"/>
<name>A0A0M9DH38_9BACI</name>
<dbReference type="InterPro" id="IPR044146">
    <property type="entry name" value="S1_Tex"/>
</dbReference>
<dbReference type="Gene3D" id="1.10.150.310">
    <property type="entry name" value="Tex RuvX-like domain-like"/>
    <property type="match status" value="1"/>
</dbReference>
<dbReference type="GO" id="GO:0005737">
    <property type="term" value="C:cytoplasm"/>
    <property type="evidence" value="ECO:0007669"/>
    <property type="project" value="UniProtKB-ARBA"/>
</dbReference>
<dbReference type="SMART" id="SM00732">
    <property type="entry name" value="YqgFc"/>
    <property type="match status" value="1"/>
</dbReference>
<dbReference type="InterPro" id="IPR010994">
    <property type="entry name" value="RuvA_2-like"/>
</dbReference>
<dbReference type="InterPro" id="IPR023319">
    <property type="entry name" value="Tex-like_HTH_dom_sf"/>
</dbReference>
<dbReference type="InterPro" id="IPR055179">
    <property type="entry name" value="Tex-like_central_region"/>
</dbReference>
<dbReference type="InterPro" id="IPR037027">
    <property type="entry name" value="YqgF/RNaseH-like_dom_sf"/>
</dbReference>
<dbReference type="InterPro" id="IPR032639">
    <property type="entry name" value="Tex_YqgF"/>
</dbReference>